<evidence type="ECO:0000313" key="4">
    <source>
        <dbReference type="EMBL" id="SMH71116.1"/>
    </source>
</evidence>
<accession>A0A2H1FEA9</accession>
<dbReference type="SUPFAM" id="SSF54631">
    <property type="entry name" value="CBS-domain pair"/>
    <property type="match status" value="1"/>
</dbReference>
<dbReference type="PROSITE" id="PS51371">
    <property type="entry name" value="CBS"/>
    <property type="match status" value="2"/>
</dbReference>
<name>A0A2H1FEA9_9ARCH</name>
<dbReference type="Pfam" id="PF00571">
    <property type="entry name" value="CBS"/>
    <property type="match status" value="2"/>
</dbReference>
<dbReference type="Proteomes" id="UP000230607">
    <property type="component" value="Chromosome 1"/>
</dbReference>
<dbReference type="PANTHER" id="PTHR43080">
    <property type="entry name" value="CBS DOMAIN-CONTAINING PROTEIN CBSX3, MITOCHONDRIAL"/>
    <property type="match status" value="1"/>
</dbReference>
<evidence type="ECO:0000256" key="1">
    <source>
        <dbReference type="ARBA" id="ARBA00023122"/>
    </source>
</evidence>
<evidence type="ECO:0000256" key="2">
    <source>
        <dbReference type="PROSITE-ProRule" id="PRU00703"/>
    </source>
</evidence>
<feature type="domain" description="CBS" evidence="3">
    <location>
        <begin position="80"/>
        <end position="137"/>
    </location>
</feature>
<gene>
    <name evidence="4" type="ORF">NCS_10923</name>
</gene>
<organism evidence="4 5">
    <name type="scientific">Candidatus Nitrosotalea okcheonensis</name>
    <dbReference type="NCBI Taxonomy" id="1903276"/>
    <lineage>
        <taxon>Archaea</taxon>
        <taxon>Nitrososphaerota</taxon>
        <taxon>Nitrososphaeria</taxon>
        <taxon>Nitrosotaleales</taxon>
        <taxon>Nitrosotaleaceae</taxon>
        <taxon>Nitrosotalea</taxon>
    </lineage>
</organism>
<feature type="domain" description="CBS" evidence="3">
    <location>
        <begin position="16"/>
        <end position="74"/>
    </location>
</feature>
<keyword evidence="1 2" id="KW-0129">CBS domain</keyword>
<dbReference type="AlphaFoldDB" id="A0A2H1FEA9"/>
<reference evidence="5" key="1">
    <citation type="submission" date="2017-03" db="EMBL/GenBank/DDBJ databases">
        <authorList>
            <person name="Herbold C."/>
        </authorList>
    </citation>
    <scope>NUCLEOTIDE SEQUENCE [LARGE SCALE GENOMIC DNA]</scope>
</reference>
<sequence>MNIIWHMVESFVRNVMKFNVVSINSSSTVSDAAKMMKDASIGCVIITENNTAVGILTERDLVRKIIALQKPLSTSVKDIMSTPLVMIDPDESLWELAEMMKQKQIHKVPVVENGKLVGIVTATDLTRICSLGSGSEMSRICTEIIARMQKI</sequence>
<dbReference type="SMART" id="SM00116">
    <property type="entry name" value="CBS"/>
    <property type="match status" value="2"/>
</dbReference>
<dbReference type="InterPro" id="IPR000644">
    <property type="entry name" value="CBS_dom"/>
</dbReference>
<dbReference type="Gene3D" id="3.10.580.10">
    <property type="entry name" value="CBS-domain"/>
    <property type="match status" value="1"/>
</dbReference>
<keyword evidence="5" id="KW-1185">Reference proteome</keyword>
<evidence type="ECO:0000259" key="3">
    <source>
        <dbReference type="PROSITE" id="PS51371"/>
    </source>
</evidence>
<evidence type="ECO:0000313" key="5">
    <source>
        <dbReference type="Proteomes" id="UP000230607"/>
    </source>
</evidence>
<dbReference type="InterPro" id="IPR051257">
    <property type="entry name" value="Diverse_CBS-Domain"/>
</dbReference>
<protein>
    <submittedName>
        <fullName evidence="4">Putative signal-transduction protein with CBS domains</fullName>
    </submittedName>
</protein>
<proteinExistence type="predicted"/>
<dbReference type="EMBL" id="LT841358">
    <property type="protein sequence ID" value="SMH71116.1"/>
    <property type="molecule type" value="Genomic_DNA"/>
</dbReference>
<dbReference type="PANTHER" id="PTHR43080:SF2">
    <property type="entry name" value="CBS DOMAIN-CONTAINING PROTEIN"/>
    <property type="match status" value="1"/>
</dbReference>
<dbReference type="InterPro" id="IPR046342">
    <property type="entry name" value="CBS_dom_sf"/>
</dbReference>